<dbReference type="Gene3D" id="3.50.50.60">
    <property type="entry name" value="FAD/NAD(P)-binding domain"/>
    <property type="match status" value="1"/>
</dbReference>
<sequence length="468" mass="51429">MAQSLHAQSLSAQDRPTVLIVGGGVGGLALGLLLERAEVPYSIFERAATIKPLGSALAMGASVASLFRQLGIYEQFTQLSLVSHKVNMRDQHCVFDYSVDFSPLTEMGGSEPRVTSRPAVYDLLQRQVPAEKINFNKKVASLTTTDTGVRLTCTDGSEHEGDIVVGADGANSVVRRELFARLKEKGQLPNSDDTLLPYDCICVVGQTGPLPLETFPEMQEATCQSNQMVGVGNPYTWITFTTKHRTICWMALQYFEETKHKGEDVSTEWGPEATEAMCIAVRDFPIPNGPAGSTLGTLIDLTPKDLISKVTLEEKVFQTWFSGRIVLMGDACHKLSPSGGSGAATAIHDAVCLANWINVLPAKPGVEAIERVFHEYYNERLPIAIEQFRKSQYYAMTSSKTMTAAVVRFVQRRMPRWLWIMILRKTAVYRPQVSFLPLVKDSGTVPAAPQNSLIKTLEILASRKAPDS</sequence>
<protein>
    <recommendedName>
        <fullName evidence="5">FAD-binding domain-containing protein</fullName>
    </recommendedName>
</protein>
<accession>A0A9P3LVF1</accession>
<organism evidence="6 7">
    <name type="scientific">Entomortierella parvispora</name>
    <dbReference type="NCBI Taxonomy" id="205924"/>
    <lineage>
        <taxon>Eukaryota</taxon>
        <taxon>Fungi</taxon>
        <taxon>Fungi incertae sedis</taxon>
        <taxon>Mucoromycota</taxon>
        <taxon>Mortierellomycotina</taxon>
        <taxon>Mortierellomycetes</taxon>
        <taxon>Mortierellales</taxon>
        <taxon>Mortierellaceae</taxon>
        <taxon>Entomortierella</taxon>
    </lineage>
</organism>
<dbReference type="GO" id="GO:0071949">
    <property type="term" value="F:FAD binding"/>
    <property type="evidence" value="ECO:0007669"/>
    <property type="project" value="InterPro"/>
</dbReference>
<gene>
    <name evidence="6" type="ORF">EMPS_04030</name>
</gene>
<comment type="caution">
    <text evidence="6">The sequence shown here is derived from an EMBL/GenBank/DDBJ whole genome shotgun (WGS) entry which is preliminary data.</text>
</comment>
<dbReference type="EMBL" id="BQFW01000005">
    <property type="protein sequence ID" value="GJJ71680.1"/>
    <property type="molecule type" value="Genomic_DNA"/>
</dbReference>
<dbReference type="SUPFAM" id="SSF51905">
    <property type="entry name" value="FAD/NAD(P)-binding domain"/>
    <property type="match status" value="1"/>
</dbReference>
<keyword evidence="3" id="KW-0274">FAD</keyword>
<feature type="domain" description="FAD-binding" evidence="5">
    <location>
        <begin position="306"/>
        <end position="384"/>
    </location>
</feature>
<reference evidence="6" key="1">
    <citation type="submission" date="2021-11" db="EMBL/GenBank/DDBJ databases">
        <authorList>
            <person name="Herlambang A."/>
            <person name="Guo Y."/>
            <person name="Takashima Y."/>
            <person name="Nishizawa T."/>
        </authorList>
    </citation>
    <scope>NUCLEOTIDE SEQUENCE</scope>
    <source>
        <strain evidence="6">E1425</strain>
    </source>
</reference>
<evidence type="ECO:0000256" key="3">
    <source>
        <dbReference type="ARBA" id="ARBA00022827"/>
    </source>
</evidence>
<comment type="similarity">
    <text evidence="1">Belongs to the paxM FAD-dependent monooxygenase family.</text>
</comment>
<dbReference type="PRINTS" id="PR00420">
    <property type="entry name" value="RNGMNOXGNASE"/>
</dbReference>
<evidence type="ECO:0000256" key="1">
    <source>
        <dbReference type="ARBA" id="ARBA00007992"/>
    </source>
</evidence>
<dbReference type="InterPro" id="IPR050562">
    <property type="entry name" value="FAD_mOase_fung"/>
</dbReference>
<dbReference type="AlphaFoldDB" id="A0A9P3LVF1"/>
<feature type="domain" description="FAD-binding" evidence="5">
    <location>
        <begin position="17"/>
        <end position="187"/>
    </location>
</feature>
<dbReference type="PANTHER" id="PTHR47356:SF2">
    <property type="entry name" value="FAD-BINDING DOMAIN-CONTAINING PROTEIN-RELATED"/>
    <property type="match status" value="1"/>
</dbReference>
<keyword evidence="4" id="KW-0560">Oxidoreductase</keyword>
<name>A0A9P3LVF1_9FUNG</name>
<evidence type="ECO:0000313" key="6">
    <source>
        <dbReference type="EMBL" id="GJJ71680.1"/>
    </source>
</evidence>
<dbReference type="InterPro" id="IPR036188">
    <property type="entry name" value="FAD/NAD-bd_sf"/>
</dbReference>
<dbReference type="GO" id="GO:0004497">
    <property type="term" value="F:monooxygenase activity"/>
    <property type="evidence" value="ECO:0007669"/>
    <property type="project" value="InterPro"/>
</dbReference>
<dbReference type="OrthoDB" id="655030at2759"/>
<evidence type="ECO:0000256" key="4">
    <source>
        <dbReference type="ARBA" id="ARBA00023002"/>
    </source>
</evidence>
<dbReference type="InterPro" id="IPR002938">
    <property type="entry name" value="FAD-bd"/>
</dbReference>
<evidence type="ECO:0000259" key="5">
    <source>
        <dbReference type="Pfam" id="PF01494"/>
    </source>
</evidence>
<dbReference type="PANTHER" id="PTHR47356">
    <property type="entry name" value="FAD-DEPENDENT MONOOXYGENASE ASQG-RELATED"/>
    <property type="match status" value="1"/>
</dbReference>
<evidence type="ECO:0000256" key="2">
    <source>
        <dbReference type="ARBA" id="ARBA00022630"/>
    </source>
</evidence>
<evidence type="ECO:0000313" key="7">
    <source>
        <dbReference type="Proteomes" id="UP000827284"/>
    </source>
</evidence>
<dbReference type="Proteomes" id="UP000827284">
    <property type="component" value="Unassembled WGS sequence"/>
</dbReference>
<proteinExistence type="inferred from homology"/>
<reference evidence="6" key="2">
    <citation type="journal article" date="2022" name="Microbiol. Resour. Announc.">
        <title>Whole-Genome Sequence of Entomortierella parvispora E1425, a Mucoromycotan Fungus Associated with Burkholderiaceae-Related Endosymbiotic Bacteria.</title>
        <authorList>
            <person name="Herlambang A."/>
            <person name="Guo Y."/>
            <person name="Takashima Y."/>
            <person name="Narisawa K."/>
            <person name="Ohta H."/>
            <person name="Nishizawa T."/>
        </authorList>
    </citation>
    <scope>NUCLEOTIDE SEQUENCE</scope>
    <source>
        <strain evidence="6">E1425</strain>
    </source>
</reference>
<keyword evidence="2" id="KW-0285">Flavoprotein</keyword>
<dbReference type="Pfam" id="PF01494">
    <property type="entry name" value="FAD_binding_3"/>
    <property type="match status" value="2"/>
</dbReference>
<keyword evidence="7" id="KW-1185">Reference proteome</keyword>